<keyword evidence="1 2" id="KW-0344">Guanine-nucleotide releasing factor</keyword>
<dbReference type="SMART" id="SM00147">
    <property type="entry name" value="RasGEF"/>
    <property type="match status" value="1"/>
</dbReference>
<dbReference type="InterPro" id="IPR023578">
    <property type="entry name" value="Ras_GEF_dom_sf"/>
</dbReference>
<proteinExistence type="predicted"/>
<feature type="domain" description="N-terminal Ras-GEF" evidence="5">
    <location>
        <begin position="339"/>
        <end position="469"/>
    </location>
</feature>
<sequence>MSQPSMPNSLPNGLSEGVRIGRRSFKNQNVFGSNTAAQPPLKPSGLMQSTEVPPLTGPLSKTPNIEVPLSPTVSPAVKIGSASYNASYKKSIPHLPQASFGSNASSERITTPEGSYNGSHDGSSHYSSHTKTPGIYPTIEMKKVEEILGNLQSDKFYVDPSEDTNIKSIKYPDQYLDGQHADWKEKIYQDLPVLQRVREIVYPLQRTTALVKELNPGVQKVKDKINKEQMIRIILQHLHVKGYNESRKILEIESGIKTPKHNLNKSVLLYSLYNSIHNSDMVYDYIVEDKHTSTESANEHFKSIGLNSLVQESDDSMKLYEDPEVLRLKGTEFPDVTLEDASEKNMNLNTIVFKLTAFGSRAGIFVKAICMFLTTITTPDKFFLKLMERLDIPEDFEPENKAPKDQYKAAISSKVAGVIKTWIDSFAVSYDVTVKKGLIRLMEEHLKVVEGAVAAVIKGKIGTLKNSIEMDHKTKGFNPLIKQSCIISPLRLDESTDTKEQLPQPDKMKNLFDKLIPKVKFIDIDDDVIVSQFTYMEASIFYKLEPSEFFGQAWAKAKLRHKAPNIIASTQMFNFISSFFVNMILNTESLEERITLVKKILSLGIKAHAIKNYDLLYSLTGSLGDAAIFRMKRTWEVVNQDPNKAEFDRLSGLFQRNFGGFRNEVKDIFTTPCLPFIGTYLTDYTFLDDGNPDMAGDKINVDKKLRLFECINNVIRFKDTKYDIVAIPQIICFIKNYYFDDGILTDEKLKYEKSLKTEPRVKN</sequence>
<dbReference type="InterPro" id="IPR036964">
    <property type="entry name" value="RASGEF_cat_dom_sf"/>
</dbReference>
<reference evidence="6 7" key="1">
    <citation type="submission" date="2016-05" db="EMBL/GenBank/DDBJ databases">
        <title>First whole genome sequencing of Entamoeba histolytica HM1:IMSS-clone-6.</title>
        <authorList>
            <person name="Mukherjee Avik.K."/>
            <person name="Izumyama S."/>
            <person name="Nakada-Tsukui K."/>
            <person name="Nozaki T."/>
        </authorList>
    </citation>
    <scope>NUCLEOTIDE SEQUENCE [LARGE SCALE GENOMIC DNA]</scope>
    <source>
        <strain evidence="6 7">HM1:IMSS clone 6</strain>
    </source>
</reference>
<dbReference type="VEuPathDB" id="AmoebaDB:EHI_143100"/>
<dbReference type="PANTHER" id="PTHR23113">
    <property type="entry name" value="GUANINE NUCLEOTIDE EXCHANGE FACTOR"/>
    <property type="match status" value="1"/>
</dbReference>
<evidence type="ECO:0000256" key="1">
    <source>
        <dbReference type="ARBA" id="ARBA00022658"/>
    </source>
</evidence>
<evidence type="ECO:0000313" key="7">
    <source>
        <dbReference type="Proteomes" id="UP000078387"/>
    </source>
</evidence>
<organism evidence="6 7">
    <name type="scientific">Entamoeba histolytica</name>
    <dbReference type="NCBI Taxonomy" id="5759"/>
    <lineage>
        <taxon>Eukaryota</taxon>
        <taxon>Amoebozoa</taxon>
        <taxon>Evosea</taxon>
        <taxon>Archamoebae</taxon>
        <taxon>Mastigamoebida</taxon>
        <taxon>Entamoebidae</taxon>
        <taxon>Entamoeba</taxon>
    </lineage>
</organism>
<dbReference type="PROSITE" id="PS50009">
    <property type="entry name" value="RASGEF_CAT"/>
    <property type="match status" value="1"/>
</dbReference>
<dbReference type="Pfam" id="PF00617">
    <property type="entry name" value="RasGEF"/>
    <property type="match status" value="1"/>
</dbReference>
<dbReference type="PROSITE" id="PS50896">
    <property type="entry name" value="LISH"/>
    <property type="match status" value="1"/>
</dbReference>
<dbReference type="Pfam" id="PF23627">
    <property type="entry name" value="LisH_WDR26"/>
    <property type="match status" value="1"/>
</dbReference>
<feature type="region of interest" description="Disordered" evidence="3">
    <location>
        <begin position="27"/>
        <end position="48"/>
    </location>
</feature>
<dbReference type="Gene3D" id="1.10.840.10">
    <property type="entry name" value="Ras guanine-nucleotide exchange factors catalytic domain"/>
    <property type="match status" value="1"/>
</dbReference>
<dbReference type="GO" id="GO:0005085">
    <property type="term" value="F:guanyl-nucleotide exchange factor activity"/>
    <property type="evidence" value="ECO:0007669"/>
    <property type="project" value="UniProtKB-KW"/>
</dbReference>
<dbReference type="EMBL" id="BDEQ01000001">
    <property type="protein sequence ID" value="GAT98831.1"/>
    <property type="molecule type" value="Genomic_DNA"/>
</dbReference>
<dbReference type="GO" id="GO:0007265">
    <property type="term" value="P:Ras protein signal transduction"/>
    <property type="evidence" value="ECO:0007669"/>
    <property type="project" value="TreeGrafter"/>
</dbReference>
<evidence type="ECO:0000259" key="4">
    <source>
        <dbReference type="PROSITE" id="PS50009"/>
    </source>
</evidence>
<dbReference type="SMART" id="SM00667">
    <property type="entry name" value="LisH"/>
    <property type="match status" value="1"/>
</dbReference>
<dbReference type="VEuPathDB" id="AmoebaDB:EHI8A_204130"/>
<dbReference type="PANTHER" id="PTHR23113:SF370">
    <property type="entry name" value="RAS GUANINE NUCLEOTIDE EXCHANGE FACTOR P"/>
    <property type="match status" value="1"/>
</dbReference>
<feature type="compositionally biased region" description="Polar residues" evidence="3">
    <location>
        <begin position="27"/>
        <end position="37"/>
    </location>
</feature>
<feature type="domain" description="Ras-GEF" evidence="4">
    <location>
        <begin position="525"/>
        <end position="760"/>
    </location>
</feature>
<evidence type="ECO:0000259" key="5">
    <source>
        <dbReference type="PROSITE" id="PS50212"/>
    </source>
</evidence>
<dbReference type="eggNOG" id="KOG3417">
    <property type="taxonomic scope" value="Eukaryota"/>
</dbReference>
<accession>A0A175JYI8</accession>
<evidence type="ECO:0000256" key="3">
    <source>
        <dbReference type="SAM" id="MobiDB-lite"/>
    </source>
</evidence>
<dbReference type="Gene3D" id="1.20.870.10">
    <property type="entry name" value="Son of sevenless (SoS) protein Chain: S domain 1"/>
    <property type="match status" value="1"/>
</dbReference>
<feature type="compositionally biased region" description="Polar residues" evidence="3">
    <location>
        <begin position="99"/>
        <end position="113"/>
    </location>
</feature>
<gene>
    <name evidence="6" type="ORF">CL6EHI_143100</name>
</gene>
<comment type="caution">
    <text evidence="6">The sequence shown here is derived from an EMBL/GenBank/DDBJ whole genome shotgun (WGS) entry which is preliminary data.</text>
</comment>
<dbReference type="VEuPathDB" id="AmoebaDB:KM1_270760"/>
<evidence type="ECO:0000256" key="2">
    <source>
        <dbReference type="PROSITE-ProRule" id="PRU00168"/>
    </source>
</evidence>
<dbReference type="PROSITE" id="PS50212">
    <property type="entry name" value="RASGEF_NTER"/>
    <property type="match status" value="1"/>
</dbReference>
<feature type="compositionally biased region" description="Low complexity" evidence="3">
    <location>
        <begin position="114"/>
        <end position="129"/>
    </location>
</feature>
<feature type="region of interest" description="Disordered" evidence="3">
    <location>
        <begin position="95"/>
        <end position="132"/>
    </location>
</feature>
<dbReference type="AlphaFoldDB" id="A0A175JYI8"/>
<protein>
    <submittedName>
        <fullName evidence="6">Ras guanine nucleotide exchange factor putative</fullName>
    </submittedName>
</protein>
<name>A0A175JYI8_ENTHI</name>
<dbReference type="VEuPathDB" id="AmoebaDB:EHI5A_058180"/>
<dbReference type="InterPro" id="IPR008937">
    <property type="entry name" value="Ras-like_GEF"/>
</dbReference>
<dbReference type="VEuPathDB" id="AmoebaDB:EHI7A_176980"/>
<dbReference type="InterPro" id="IPR000651">
    <property type="entry name" value="Ras-like_Gua-exchang_fac_N"/>
</dbReference>
<dbReference type="InterPro" id="IPR006594">
    <property type="entry name" value="LisH"/>
</dbReference>
<dbReference type="InterPro" id="IPR001895">
    <property type="entry name" value="RASGEF_cat_dom"/>
</dbReference>
<dbReference type="Proteomes" id="UP000078387">
    <property type="component" value="Unassembled WGS sequence"/>
</dbReference>
<dbReference type="SUPFAM" id="SSF48366">
    <property type="entry name" value="Ras GEF"/>
    <property type="match status" value="1"/>
</dbReference>
<dbReference type="GO" id="GO:0005886">
    <property type="term" value="C:plasma membrane"/>
    <property type="evidence" value="ECO:0007669"/>
    <property type="project" value="TreeGrafter"/>
</dbReference>
<evidence type="ECO:0000313" key="6">
    <source>
        <dbReference type="EMBL" id="GAT98831.1"/>
    </source>
</evidence>